<reference evidence="3 4" key="1">
    <citation type="submission" date="2016-01" db="EMBL/GenBank/DDBJ databases">
        <authorList>
            <person name="Mitreva M."/>
            <person name="Pepin K.H."/>
            <person name="Mihindukulasuriya K.A."/>
            <person name="Fulton R."/>
            <person name="Fronick C."/>
            <person name="O'Laughlin M."/>
            <person name="Miner T."/>
            <person name="Herter B."/>
            <person name="Rosa B.A."/>
            <person name="Cordes M."/>
            <person name="Tomlinson C."/>
            <person name="Wollam A."/>
            <person name="Palsikar V.B."/>
            <person name="Mardis E.R."/>
            <person name="Wilson R.K."/>
        </authorList>
    </citation>
    <scope>NUCLEOTIDE SEQUENCE [LARGE SCALE GENOMIC DNA]</scope>
    <source>
        <strain evidence="3 4">KA00071</strain>
    </source>
</reference>
<dbReference type="RefSeq" id="WP_083505639.1">
    <property type="nucleotide sequence ID" value="NZ_KQ959887.1"/>
</dbReference>
<evidence type="ECO:0000313" key="3">
    <source>
        <dbReference type="EMBL" id="KXB57658.1"/>
    </source>
</evidence>
<dbReference type="InterPro" id="IPR011344">
    <property type="entry name" value="ssDNA-bd"/>
</dbReference>
<dbReference type="SUPFAM" id="SSF50249">
    <property type="entry name" value="Nucleic acid-binding proteins"/>
    <property type="match status" value="1"/>
</dbReference>
<protein>
    <recommendedName>
        <fullName evidence="5">Single-stranded DNA-binding protein</fullName>
    </recommendedName>
</protein>
<dbReference type="PROSITE" id="PS50935">
    <property type="entry name" value="SSB"/>
    <property type="match status" value="1"/>
</dbReference>
<gene>
    <name evidence="3" type="ORF">HMPREF1871_00830</name>
</gene>
<comment type="caution">
    <text evidence="3">The sequence shown here is derived from an EMBL/GenBank/DDBJ whole genome shotgun (WGS) entry which is preliminary data.</text>
</comment>
<dbReference type="InterPro" id="IPR000424">
    <property type="entry name" value="Primosome_PriB/ssb"/>
</dbReference>
<keyword evidence="1 2" id="KW-0238">DNA-binding</keyword>
<evidence type="ECO:0000313" key="4">
    <source>
        <dbReference type="Proteomes" id="UP000070467"/>
    </source>
</evidence>
<dbReference type="CDD" id="cd04496">
    <property type="entry name" value="SSB_OBF"/>
    <property type="match status" value="1"/>
</dbReference>
<dbReference type="Pfam" id="PF00436">
    <property type="entry name" value="SSB"/>
    <property type="match status" value="1"/>
</dbReference>
<evidence type="ECO:0000256" key="2">
    <source>
        <dbReference type="PROSITE-ProRule" id="PRU00252"/>
    </source>
</evidence>
<dbReference type="InterPro" id="IPR012340">
    <property type="entry name" value="NA-bd_OB-fold"/>
</dbReference>
<proteinExistence type="predicted"/>
<dbReference type="PIRSF" id="PIRSF002070">
    <property type="entry name" value="SSB"/>
    <property type="match status" value="1"/>
</dbReference>
<name>A0ABR5TLD3_9BACL</name>
<accession>A0ABR5TLD3</accession>
<dbReference type="Proteomes" id="UP000070467">
    <property type="component" value="Unassembled WGS sequence"/>
</dbReference>
<dbReference type="EMBL" id="LSDB01000038">
    <property type="protein sequence ID" value="KXB57658.1"/>
    <property type="molecule type" value="Genomic_DNA"/>
</dbReference>
<keyword evidence="4" id="KW-1185">Reference proteome</keyword>
<evidence type="ECO:0000256" key="1">
    <source>
        <dbReference type="ARBA" id="ARBA00023125"/>
    </source>
</evidence>
<feature type="non-terminal residue" evidence="3">
    <location>
        <position position="1"/>
    </location>
</feature>
<evidence type="ECO:0008006" key="5">
    <source>
        <dbReference type="Google" id="ProtNLM"/>
    </source>
</evidence>
<dbReference type="Gene3D" id="2.40.50.140">
    <property type="entry name" value="Nucleic acid-binding proteins"/>
    <property type="match status" value="1"/>
</dbReference>
<sequence>DGIYETEFIDFTAFGKIAQNISNYCDKGSLINLVGTLSNNSYTDKNGINRHTIAITANQVNFLSKTNKREEIKDEEAVFTLGQ</sequence>
<organism evidence="3 4">
    <name type="scientific">Gemelliphila asaccharolytica</name>
    <dbReference type="NCBI Taxonomy" id="502393"/>
    <lineage>
        <taxon>Bacteria</taxon>
        <taxon>Bacillati</taxon>
        <taxon>Bacillota</taxon>
        <taxon>Bacilli</taxon>
        <taxon>Bacillales</taxon>
        <taxon>Gemellaceae</taxon>
        <taxon>Gemelliphila</taxon>
    </lineage>
</organism>